<dbReference type="Gene3D" id="1.10.260.40">
    <property type="entry name" value="lambda repressor-like DNA-binding domains"/>
    <property type="match status" value="1"/>
</dbReference>
<dbReference type="SUPFAM" id="SSF47413">
    <property type="entry name" value="lambda repressor-like DNA-binding domains"/>
    <property type="match status" value="1"/>
</dbReference>
<proteinExistence type="predicted"/>
<dbReference type="InterPro" id="IPR001387">
    <property type="entry name" value="Cro/C1-type_HTH"/>
</dbReference>
<evidence type="ECO:0000313" key="2">
    <source>
        <dbReference type="EMBL" id="MEQ2431998.1"/>
    </source>
</evidence>
<sequence length="97" mass="11244">MTKVKHEIHISNLKRIRVSKRMTQEMLSSRSGVPIKTIGNLEQLRRDINHCRVDIIYRLAQALDCDMLEILDQDKLRAQLPHTLSSYSITNSSLEVE</sequence>
<accession>A0ABV1DNQ4</accession>
<dbReference type="Pfam" id="PF01381">
    <property type="entry name" value="HTH_3"/>
    <property type="match status" value="1"/>
</dbReference>
<dbReference type="CDD" id="cd00093">
    <property type="entry name" value="HTH_XRE"/>
    <property type="match status" value="1"/>
</dbReference>
<comment type="caution">
    <text evidence="2">The sequence shown here is derived from an EMBL/GenBank/DDBJ whole genome shotgun (WGS) entry which is preliminary data.</text>
</comment>
<dbReference type="SMART" id="SM00530">
    <property type="entry name" value="HTH_XRE"/>
    <property type="match status" value="1"/>
</dbReference>
<dbReference type="EMBL" id="JBBMFP010000011">
    <property type="protein sequence ID" value="MEQ2431998.1"/>
    <property type="molecule type" value="Genomic_DNA"/>
</dbReference>
<gene>
    <name evidence="2" type="ORF">WMO65_13400</name>
</gene>
<organism evidence="2 3">
    <name type="scientific">Blautia caccae</name>
    <dbReference type="NCBI Taxonomy" id="3133175"/>
    <lineage>
        <taxon>Bacteria</taxon>
        <taxon>Bacillati</taxon>
        <taxon>Bacillota</taxon>
        <taxon>Clostridia</taxon>
        <taxon>Lachnospirales</taxon>
        <taxon>Lachnospiraceae</taxon>
        <taxon>Blautia</taxon>
    </lineage>
</organism>
<feature type="domain" description="HTH cro/C1-type" evidence="1">
    <location>
        <begin position="13"/>
        <end position="70"/>
    </location>
</feature>
<dbReference type="RefSeq" id="WP_118594014.1">
    <property type="nucleotide sequence ID" value="NZ_JBBMFP010000011.1"/>
</dbReference>
<evidence type="ECO:0000313" key="3">
    <source>
        <dbReference type="Proteomes" id="UP001457898"/>
    </source>
</evidence>
<keyword evidence="3" id="KW-1185">Reference proteome</keyword>
<evidence type="ECO:0000259" key="1">
    <source>
        <dbReference type="PROSITE" id="PS50943"/>
    </source>
</evidence>
<protein>
    <submittedName>
        <fullName evidence="2">Helix-turn-helix transcriptional regulator</fullName>
    </submittedName>
</protein>
<name>A0ABV1DNQ4_9FIRM</name>
<dbReference type="PROSITE" id="PS50943">
    <property type="entry name" value="HTH_CROC1"/>
    <property type="match status" value="1"/>
</dbReference>
<reference evidence="2 3" key="1">
    <citation type="submission" date="2024-03" db="EMBL/GenBank/DDBJ databases">
        <title>Human intestinal bacterial collection.</title>
        <authorList>
            <person name="Pauvert C."/>
            <person name="Hitch T.C.A."/>
            <person name="Clavel T."/>
        </authorList>
    </citation>
    <scope>NUCLEOTIDE SEQUENCE [LARGE SCALE GENOMIC DNA]</scope>
    <source>
        <strain evidence="2 3">CLA-SR-H028</strain>
    </source>
</reference>
<dbReference type="Proteomes" id="UP001457898">
    <property type="component" value="Unassembled WGS sequence"/>
</dbReference>
<dbReference type="InterPro" id="IPR010982">
    <property type="entry name" value="Lambda_DNA-bd_dom_sf"/>
</dbReference>